<dbReference type="NCBIfam" id="TIGR02384">
    <property type="entry name" value="RelB_DinJ"/>
    <property type="match status" value="1"/>
</dbReference>
<dbReference type="STRING" id="1907941.BKE30_13785"/>
<gene>
    <name evidence="3" type="ORF">BKE30_13785</name>
</gene>
<keyword evidence="2" id="KW-1277">Toxin-antitoxin system</keyword>
<name>A0A1S8CRD8_9GAMM</name>
<keyword evidence="4" id="KW-1185">Reference proteome</keyword>
<comment type="caution">
    <text evidence="3">The sequence shown here is derived from an EMBL/GenBank/DDBJ whole genome shotgun (WGS) entry which is preliminary data.</text>
</comment>
<dbReference type="InterPro" id="IPR007337">
    <property type="entry name" value="RelB/DinJ"/>
</dbReference>
<dbReference type="GO" id="GO:0044010">
    <property type="term" value="P:single-species biofilm formation"/>
    <property type="evidence" value="ECO:0007669"/>
    <property type="project" value="InterPro"/>
</dbReference>
<accession>A0A1S8CRD8</accession>
<protein>
    <submittedName>
        <fullName evidence="3">Relb antitoxin</fullName>
    </submittedName>
</protein>
<evidence type="ECO:0000313" key="4">
    <source>
        <dbReference type="Proteomes" id="UP000192132"/>
    </source>
</evidence>
<comment type="similarity">
    <text evidence="1">Belongs to the RelB/DinJ antitoxin family.</text>
</comment>
<dbReference type="InterPro" id="IPR013321">
    <property type="entry name" value="Arc_rbn_hlx_hlx"/>
</dbReference>
<dbReference type="Pfam" id="PF04221">
    <property type="entry name" value="RelB"/>
    <property type="match status" value="1"/>
</dbReference>
<dbReference type="AlphaFoldDB" id="A0A1S8CRD8"/>
<dbReference type="InterPro" id="IPR026262">
    <property type="entry name" value="DinJ"/>
</dbReference>
<dbReference type="GO" id="GO:0015643">
    <property type="term" value="F:toxic substance binding"/>
    <property type="evidence" value="ECO:0007669"/>
    <property type="project" value="InterPro"/>
</dbReference>
<dbReference type="Gene3D" id="1.10.1220.10">
    <property type="entry name" value="Met repressor-like"/>
    <property type="match status" value="1"/>
</dbReference>
<dbReference type="GO" id="GO:0006351">
    <property type="term" value="P:DNA-templated transcription"/>
    <property type="evidence" value="ECO:0007669"/>
    <property type="project" value="TreeGrafter"/>
</dbReference>
<sequence>MNAKMNVVRARVDGDIKQRAELVLDSIGLSMSDAIRIFLHQVIVRQEFPLELKVPNAVTLAAMNAPVEPQTYSSANALFDEVNDADDQD</sequence>
<dbReference type="GO" id="GO:0006355">
    <property type="term" value="P:regulation of DNA-templated transcription"/>
    <property type="evidence" value="ECO:0007669"/>
    <property type="project" value="InterPro"/>
</dbReference>
<dbReference type="PIRSF" id="PIRSF003108">
    <property type="entry name" value="DinJ"/>
    <property type="match status" value="1"/>
</dbReference>
<dbReference type="PANTHER" id="PTHR38781:SF1">
    <property type="entry name" value="ANTITOXIN DINJ-RELATED"/>
    <property type="match status" value="1"/>
</dbReference>
<evidence type="ECO:0000256" key="2">
    <source>
        <dbReference type="ARBA" id="ARBA00022649"/>
    </source>
</evidence>
<dbReference type="EMBL" id="MLCN01000044">
    <property type="protein sequence ID" value="ONG37759.1"/>
    <property type="molecule type" value="Genomic_DNA"/>
</dbReference>
<dbReference type="GO" id="GO:0000987">
    <property type="term" value="F:cis-regulatory region sequence-specific DNA binding"/>
    <property type="evidence" value="ECO:0007669"/>
    <property type="project" value="InterPro"/>
</dbReference>
<evidence type="ECO:0000313" key="3">
    <source>
        <dbReference type="EMBL" id="ONG37759.1"/>
    </source>
</evidence>
<dbReference type="PANTHER" id="PTHR38781">
    <property type="entry name" value="ANTITOXIN DINJ-RELATED"/>
    <property type="match status" value="1"/>
</dbReference>
<organism evidence="3 4">
    <name type="scientific">Alkanindiges hydrocarboniclasticus</name>
    <dbReference type="NCBI Taxonomy" id="1907941"/>
    <lineage>
        <taxon>Bacteria</taxon>
        <taxon>Pseudomonadati</taxon>
        <taxon>Pseudomonadota</taxon>
        <taxon>Gammaproteobacteria</taxon>
        <taxon>Moraxellales</taxon>
        <taxon>Moraxellaceae</taxon>
        <taxon>Alkanindiges</taxon>
    </lineage>
</organism>
<proteinExistence type="inferred from homology"/>
<evidence type="ECO:0000256" key="1">
    <source>
        <dbReference type="ARBA" id="ARBA00010562"/>
    </source>
</evidence>
<dbReference type="Proteomes" id="UP000192132">
    <property type="component" value="Unassembled WGS sequence"/>
</dbReference>
<reference evidence="3 4" key="1">
    <citation type="submission" date="2016-10" db="EMBL/GenBank/DDBJ databases">
        <title>Draft Genome sequence of Alkanindiges sp. strain H1.</title>
        <authorList>
            <person name="Subhash Y."/>
            <person name="Lee S."/>
        </authorList>
    </citation>
    <scope>NUCLEOTIDE SEQUENCE [LARGE SCALE GENOMIC DNA]</scope>
    <source>
        <strain evidence="3 4">H1</strain>
    </source>
</reference>